<evidence type="ECO:0000313" key="3">
    <source>
        <dbReference type="Proteomes" id="UP001500968"/>
    </source>
</evidence>
<evidence type="ECO:0000259" key="1">
    <source>
        <dbReference type="Pfam" id="PF03190"/>
    </source>
</evidence>
<sequence>MNELYLETSPYLLQHANNPVHWKAWNAKTLSQAQTENKLMLISIGYSACHWCHVMEHESFEDEEVAAVMNAHFINIKIDREERPDIDAVYMKAVQVMTGRGGWPMNVVALPDGRPIWGGTYFRKNDWINALEKLQEIYTQNPETIYDYAQQLHEGLQTISIVPKSENSSDFDFTILERLLEKWQKSFDWDFGGMARAPKFMMPTNYEFLLNYGHQTQNQELLKFVDLTLTKMAYGGLFDTVDGGFSRYSVDLKWHVPHFEKMLYDNGQLVSLYANAYKLTQNPLYKEVIEKTLNFVEKEWLTEEGSFYAALDADSLNADNLLEEGAFYVWTSEQLQQILGADFDLFAQVFNINEFGHWEHGNYVLIQNQPLTAIAEKHNITIEFLVEKKKNWEAQLYAIRENRSKPRLDDKCLTSWNAIMLKGFVEAYKATGNSRYSDIAIKNGQFIIQKMWSPEGHLYRTYKIGTRGEAEQSEAKATINAYLEDYAHVIAAFISLYEITLNEQWLTYAKQLTDYTFDHFYSNEAEFFSFTSHLDKALVTPHFEVEDNVIPAANSVMANNLFRLSIYFNHSYYEKVAQQMLQHILPTIDYPSAFSNWLNLLLHFSESQNELAICSAEASDYLKKLNSWYTPNLIVAGTDKASELPFLANRFVKDQTLFYWCQNKTCDLPETEFEKISARIRS</sequence>
<dbReference type="InterPro" id="IPR012341">
    <property type="entry name" value="6hp_glycosidase-like_sf"/>
</dbReference>
<dbReference type="InterPro" id="IPR004879">
    <property type="entry name" value="Ssp411-like_TRX"/>
</dbReference>
<dbReference type="Pfam" id="PF03190">
    <property type="entry name" value="Thioredox_DsbH"/>
    <property type="match status" value="1"/>
</dbReference>
<name>A0ABP7U4I5_9FLAO</name>
<dbReference type="Gene3D" id="3.40.30.10">
    <property type="entry name" value="Glutaredoxin"/>
    <property type="match status" value="1"/>
</dbReference>
<dbReference type="Gene3D" id="1.50.10.10">
    <property type="match status" value="1"/>
</dbReference>
<dbReference type="Gene3D" id="1.50.10.20">
    <property type="match status" value="1"/>
</dbReference>
<dbReference type="InterPro" id="IPR036249">
    <property type="entry name" value="Thioredoxin-like_sf"/>
</dbReference>
<dbReference type="CDD" id="cd02955">
    <property type="entry name" value="SSP411"/>
    <property type="match status" value="1"/>
</dbReference>
<organism evidence="2 3">
    <name type="scientific">Flavobacterium cheonhonense</name>
    <dbReference type="NCBI Taxonomy" id="706185"/>
    <lineage>
        <taxon>Bacteria</taxon>
        <taxon>Pseudomonadati</taxon>
        <taxon>Bacteroidota</taxon>
        <taxon>Flavobacteriia</taxon>
        <taxon>Flavobacteriales</taxon>
        <taxon>Flavobacteriaceae</taxon>
        <taxon>Flavobacterium</taxon>
    </lineage>
</organism>
<feature type="domain" description="Spermatogenesis-associated protein 20-like TRX" evidence="1">
    <location>
        <begin position="2"/>
        <end position="156"/>
    </location>
</feature>
<dbReference type="EMBL" id="BAABCR010000015">
    <property type="protein sequence ID" value="GAA4035833.1"/>
    <property type="molecule type" value="Genomic_DNA"/>
</dbReference>
<dbReference type="InterPro" id="IPR008928">
    <property type="entry name" value="6-hairpin_glycosidase_sf"/>
</dbReference>
<dbReference type="InterPro" id="IPR024705">
    <property type="entry name" value="Ssp411"/>
</dbReference>
<dbReference type="SUPFAM" id="SSF52833">
    <property type="entry name" value="Thioredoxin-like"/>
    <property type="match status" value="1"/>
</dbReference>
<evidence type="ECO:0000313" key="2">
    <source>
        <dbReference type="EMBL" id="GAA4035833.1"/>
    </source>
</evidence>
<keyword evidence="3" id="KW-1185">Reference proteome</keyword>
<dbReference type="PANTHER" id="PTHR42899">
    <property type="entry name" value="SPERMATOGENESIS-ASSOCIATED PROTEIN 20"/>
    <property type="match status" value="1"/>
</dbReference>
<comment type="caution">
    <text evidence="2">The sequence shown here is derived from an EMBL/GenBank/DDBJ whole genome shotgun (WGS) entry which is preliminary data.</text>
</comment>
<protein>
    <submittedName>
        <fullName evidence="2">Thioredoxin domain-containing protein</fullName>
    </submittedName>
</protein>
<gene>
    <name evidence="2" type="ORF">GCM10022386_21560</name>
</gene>
<reference evidence="3" key="1">
    <citation type="journal article" date="2019" name="Int. J. Syst. Evol. Microbiol.">
        <title>The Global Catalogue of Microorganisms (GCM) 10K type strain sequencing project: providing services to taxonomists for standard genome sequencing and annotation.</title>
        <authorList>
            <consortium name="The Broad Institute Genomics Platform"/>
            <consortium name="The Broad Institute Genome Sequencing Center for Infectious Disease"/>
            <person name="Wu L."/>
            <person name="Ma J."/>
        </authorList>
    </citation>
    <scope>NUCLEOTIDE SEQUENCE [LARGE SCALE GENOMIC DNA]</scope>
    <source>
        <strain evidence="3">JCM 17064</strain>
    </source>
</reference>
<accession>A0ABP7U4I5</accession>
<dbReference type="PIRSF" id="PIRSF006402">
    <property type="entry name" value="UCP006402_thioredoxin"/>
    <property type="match status" value="1"/>
</dbReference>
<proteinExistence type="predicted"/>
<dbReference type="Proteomes" id="UP001500968">
    <property type="component" value="Unassembled WGS sequence"/>
</dbReference>
<dbReference type="PANTHER" id="PTHR42899:SF1">
    <property type="entry name" value="SPERMATOGENESIS-ASSOCIATED PROTEIN 20"/>
    <property type="match status" value="1"/>
</dbReference>
<dbReference type="RefSeq" id="WP_324689985.1">
    <property type="nucleotide sequence ID" value="NZ_BAABCR010000015.1"/>
</dbReference>
<dbReference type="SUPFAM" id="SSF48208">
    <property type="entry name" value="Six-hairpin glycosidases"/>
    <property type="match status" value="1"/>
</dbReference>